<dbReference type="Proteomes" id="UP001589568">
    <property type="component" value="Unassembled WGS sequence"/>
</dbReference>
<keyword evidence="2" id="KW-1185">Reference proteome</keyword>
<protein>
    <recommendedName>
        <fullName evidence="3">AbiJ-NTD3 domain-containing protein</fullName>
    </recommendedName>
</protein>
<gene>
    <name evidence="1" type="ORF">ACFFR3_35215</name>
</gene>
<evidence type="ECO:0000313" key="1">
    <source>
        <dbReference type="EMBL" id="MFB9474773.1"/>
    </source>
</evidence>
<proteinExistence type="predicted"/>
<name>A0ABV5NWU5_9ACTN</name>
<reference evidence="1 2" key="1">
    <citation type="submission" date="2024-09" db="EMBL/GenBank/DDBJ databases">
        <authorList>
            <person name="Sun Q."/>
            <person name="Mori K."/>
        </authorList>
    </citation>
    <scope>NUCLEOTIDE SEQUENCE [LARGE SCALE GENOMIC DNA]</scope>
    <source>
        <strain evidence="1 2">JCM 3324</strain>
    </source>
</reference>
<accession>A0ABV5NWU5</accession>
<evidence type="ECO:0000313" key="2">
    <source>
        <dbReference type="Proteomes" id="UP001589568"/>
    </source>
</evidence>
<organism evidence="1 2">
    <name type="scientific">Nonomuraea salmonea</name>
    <dbReference type="NCBI Taxonomy" id="46181"/>
    <lineage>
        <taxon>Bacteria</taxon>
        <taxon>Bacillati</taxon>
        <taxon>Actinomycetota</taxon>
        <taxon>Actinomycetes</taxon>
        <taxon>Streptosporangiales</taxon>
        <taxon>Streptosporangiaceae</taxon>
        <taxon>Nonomuraea</taxon>
    </lineage>
</organism>
<evidence type="ECO:0008006" key="3">
    <source>
        <dbReference type="Google" id="ProtNLM"/>
    </source>
</evidence>
<dbReference type="RefSeq" id="WP_379484558.1">
    <property type="nucleotide sequence ID" value="NZ_JBHMCF010000040.1"/>
</dbReference>
<comment type="caution">
    <text evidence="1">The sequence shown here is derived from an EMBL/GenBank/DDBJ whole genome shotgun (WGS) entry which is preliminary data.</text>
</comment>
<sequence length="382" mass="43633">MQPGDFLVSEENPEWDLIGLDSENRMRRVLDVALVDQLRQGCLEGTSDLDAAYGLAALAHDELVAFGTDSSQILDDDDIALVLRALRSVLRRLGLKFELPFRDFKGFHGYWSGHGMSGPGGWGARRGYLQEAFEPVFRELNEREDREEAGFIRGVDGQLKNIIFASNGPKPEIILRGAINNVVEISKNTDYCLFYDRPLGDSGLTWTELVAWWREQHQFGDSSDREVGHHLYERLIASCDTSMSESSDFWPEKTIFRTYCKRYGREDGGKQPALLPQVYLHYDPHTRRQRLGKPGILLRERMDFLLLLPRGVRIVIEFDGQQHYAEGDTASPRLYAQMTAEDRKLRLKGHEVYRFGGFELKQPGAGDMLTQFFDELLSRHGL</sequence>
<dbReference type="EMBL" id="JBHMCF010000040">
    <property type="protein sequence ID" value="MFB9474773.1"/>
    <property type="molecule type" value="Genomic_DNA"/>
</dbReference>